<dbReference type="AlphaFoldDB" id="A0A8R7TCY8"/>
<protein>
    <submittedName>
        <fullName evidence="2">Uncharacterized protein</fullName>
    </submittedName>
</protein>
<reference evidence="2" key="2">
    <citation type="submission" date="2018-03" db="EMBL/GenBank/DDBJ databases">
        <title>The Triticum urartu genome reveals the dynamic nature of wheat genome evolution.</title>
        <authorList>
            <person name="Ling H."/>
            <person name="Ma B."/>
            <person name="Shi X."/>
            <person name="Liu H."/>
            <person name="Dong L."/>
            <person name="Sun H."/>
            <person name="Cao Y."/>
            <person name="Gao Q."/>
            <person name="Zheng S."/>
            <person name="Li Y."/>
            <person name="Yu Y."/>
            <person name="Du H."/>
            <person name="Qi M."/>
            <person name="Li Y."/>
            <person name="Yu H."/>
            <person name="Cui Y."/>
            <person name="Wang N."/>
            <person name="Chen C."/>
            <person name="Wu H."/>
            <person name="Zhao Y."/>
            <person name="Zhang J."/>
            <person name="Li Y."/>
            <person name="Zhou W."/>
            <person name="Zhang B."/>
            <person name="Hu W."/>
            <person name="Eijk M."/>
            <person name="Tang J."/>
            <person name="Witsenboer H."/>
            <person name="Zhao S."/>
            <person name="Li Z."/>
            <person name="Zhang A."/>
            <person name="Wang D."/>
            <person name="Liang C."/>
        </authorList>
    </citation>
    <scope>NUCLEOTIDE SEQUENCE [LARGE SCALE GENOMIC DNA]</scope>
    <source>
        <strain evidence="2">cv. G1812</strain>
    </source>
</reference>
<proteinExistence type="predicted"/>
<accession>A0A8R7TCY8</accession>
<reference evidence="3" key="1">
    <citation type="journal article" date="2013" name="Nature">
        <title>Draft genome of the wheat A-genome progenitor Triticum urartu.</title>
        <authorList>
            <person name="Ling H.Q."/>
            <person name="Zhao S."/>
            <person name="Liu D."/>
            <person name="Wang J."/>
            <person name="Sun H."/>
            <person name="Zhang C."/>
            <person name="Fan H."/>
            <person name="Li D."/>
            <person name="Dong L."/>
            <person name="Tao Y."/>
            <person name="Gao C."/>
            <person name="Wu H."/>
            <person name="Li Y."/>
            <person name="Cui Y."/>
            <person name="Guo X."/>
            <person name="Zheng S."/>
            <person name="Wang B."/>
            <person name="Yu K."/>
            <person name="Liang Q."/>
            <person name="Yang W."/>
            <person name="Lou X."/>
            <person name="Chen J."/>
            <person name="Feng M."/>
            <person name="Jian J."/>
            <person name="Zhang X."/>
            <person name="Luo G."/>
            <person name="Jiang Y."/>
            <person name="Liu J."/>
            <person name="Wang Z."/>
            <person name="Sha Y."/>
            <person name="Zhang B."/>
            <person name="Wu H."/>
            <person name="Tang D."/>
            <person name="Shen Q."/>
            <person name="Xue P."/>
            <person name="Zou S."/>
            <person name="Wang X."/>
            <person name="Liu X."/>
            <person name="Wang F."/>
            <person name="Yang Y."/>
            <person name="An X."/>
            <person name="Dong Z."/>
            <person name="Zhang K."/>
            <person name="Zhang X."/>
            <person name="Luo M.C."/>
            <person name="Dvorak J."/>
            <person name="Tong Y."/>
            <person name="Wang J."/>
            <person name="Yang H."/>
            <person name="Li Z."/>
            <person name="Wang D."/>
            <person name="Zhang A."/>
            <person name="Wang J."/>
        </authorList>
    </citation>
    <scope>NUCLEOTIDE SEQUENCE</scope>
    <source>
        <strain evidence="3">cv. G1812</strain>
    </source>
</reference>
<feature type="region of interest" description="Disordered" evidence="1">
    <location>
        <begin position="61"/>
        <end position="82"/>
    </location>
</feature>
<dbReference type="EnsemblPlants" id="TuG1812G0200000919.01.T01">
    <property type="protein sequence ID" value="TuG1812G0200000919.01.T01.cds262465"/>
    <property type="gene ID" value="TuG1812G0200000919.01"/>
</dbReference>
<evidence type="ECO:0000256" key="1">
    <source>
        <dbReference type="SAM" id="MobiDB-lite"/>
    </source>
</evidence>
<name>A0A8R7TCY8_TRIUA</name>
<sequence length="82" mass="8361">MEPPLEVRREEGVDGGVVAVVERLVEAEHEELVALLLSLVPAHGGGAALQLIQVGQLLPGFPAAPPVGDEEEDGDGDGDGDG</sequence>
<dbReference type="Gramene" id="TuG1812G0200000919.01.T01">
    <property type="protein sequence ID" value="TuG1812G0200000919.01.T01.cds262465"/>
    <property type="gene ID" value="TuG1812G0200000919.01"/>
</dbReference>
<reference evidence="2" key="3">
    <citation type="submission" date="2022-06" db="UniProtKB">
        <authorList>
            <consortium name="EnsemblPlants"/>
        </authorList>
    </citation>
    <scope>IDENTIFICATION</scope>
</reference>
<dbReference type="Proteomes" id="UP000015106">
    <property type="component" value="Chromosome 2"/>
</dbReference>
<evidence type="ECO:0000313" key="2">
    <source>
        <dbReference type="EnsemblPlants" id="TuG1812G0200000919.01.T01.cds262465"/>
    </source>
</evidence>
<evidence type="ECO:0000313" key="3">
    <source>
        <dbReference type="Proteomes" id="UP000015106"/>
    </source>
</evidence>
<feature type="compositionally biased region" description="Acidic residues" evidence="1">
    <location>
        <begin position="68"/>
        <end position="82"/>
    </location>
</feature>
<keyword evidence="3" id="KW-1185">Reference proteome</keyword>
<organism evidence="2 3">
    <name type="scientific">Triticum urartu</name>
    <name type="common">Red wild einkorn</name>
    <name type="synonym">Crithodium urartu</name>
    <dbReference type="NCBI Taxonomy" id="4572"/>
    <lineage>
        <taxon>Eukaryota</taxon>
        <taxon>Viridiplantae</taxon>
        <taxon>Streptophyta</taxon>
        <taxon>Embryophyta</taxon>
        <taxon>Tracheophyta</taxon>
        <taxon>Spermatophyta</taxon>
        <taxon>Magnoliopsida</taxon>
        <taxon>Liliopsida</taxon>
        <taxon>Poales</taxon>
        <taxon>Poaceae</taxon>
        <taxon>BOP clade</taxon>
        <taxon>Pooideae</taxon>
        <taxon>Triticodae</taxon>
        <taxon>Triticeae</taxon>
        <taxon>Triticinae</taxon>
        <taxon>Triticum</taxon>
    </lineage>
</organism>